<dbReference type="Gene3D" id="1.10.10.10">
    <property type="entry name" value="Winged helix-like DNA-binding domain superfamily/Winged helix DNA-binding domain"/>
    <property type="match status" value="1"/>
</dbReference>
<dbReference type="InterPro" id="IPR000792">
    <property type="entry name" value="Tscrpt_reg_LuxR_C"/>
</dbReference>
<dbReference type="RefSeq" id="WP_071994906.1">
    <property type="nucleotide sequence ID" value="NZ_CP168166.1"/>
</dbReference>
<accession>A0AAJ1D094</accession>
<sequence>MELTDREGNSITLSDNEVAILWFLITGMTSRRMSYWLDMPEKLVSYYKIRAMKKVKVKNNVELLMWFTENRHRSEERHTVPETGCSWKVAPITTMIHINSSAEGCLDKSTGVKLTGKGHTCPE</sequence>
<keyword evidence="1" id="KW-0238">DNA-binding</keyword>
<dbReference type="InterPro" id="IPR016032">
    <property type="entry name" value="Sig_transdc_resp-reg_C-effctor"/>
</dbReference>
<comment type="caution">
    <text evidence="3">The sequence shown here is derived from an EMBL/GenBank/DDBJ whole genome shotgun (WGS) entry which is preliminary data.</text>
</comment>
<evidence type="ECO:0000259" key="2">
    <source>
        <dbReference type="Pfam" id="PF00196"/>
    </source>
</evidence>
<gene>
    <name evidence="3" type="ORF">NB703_002991</name>
</gene>
<evidence type="ECO:0000313" key="3">
    <source>
        <dbReference type="EMBL" id="MCW0344898.1"/>
    </source>
</evidence>
<dbReference type="EMBL" id="JANFVX010000011">
    <property type="protein sequence ID" value="MCW0344898.1"/>
    <property type="molecule type" value="Genomic_DNA"/>
</dbReference>
<reference evidence="3" key="1">
    <citation type="submission" date="2022-06" db="EMBL/GenBank/DDBJ databases">
        <title>Dynamics of rice microbiomes reveals core vertical transmitted seed endophytes.</title>
        <authorList>
            <person name="Liao K."/>
            <person name="Zhang X."/>
        </authorList>
    </citation>
    <scope>NUCLEOTIDE SEQUENCE</scope>
    <source>
        <strain evidence="3">JT1-17</strain>
    </source>
</reference>
<dbReference type="Proteomes" id="UP001208888">
    <property type="component" value="Unassembled WGS sequence"/>
</dbReference>
<protein>
    <recommendedName>
        <fullName evidence="2">HTH luxR-type domain-containing protein</fullName>
    </recommendedName>
</protein>
<dbReference type="Pfam" id="PF00196">
    <property type="entry name" value="GerE"/>
    <property type="match status" value="1"/>
</dbReference>
<dbReference type="AlphaFoldDB" id="A0AAJ1D094"/>
<evidence type="ECO:0000256" key="1">
    <source>
        <dbReference type="ARBA" id="ARBA00023125"/>
    </source>
</evidence>
<evidence type="ECO:0000313" key="4">
    <source>
        <dbReference type="Proteomes" id="UP001208888"/>
    </source>
</evidence>
<dbReference type="InterPro" id="IPR036388">
    <property type="entry name" value="WH-like_DNA-bd_sf"/>
</dbReference>
<dbReference type="SUPFAM" id="SSF46894">
    <property type="entry name" value="C-terminal effector domain of the bipartite response regulators"/>
    <property type="match status" value="1"/>
</dbReference>
<dbReference type="GO" id="GO:0006355">
    <property type="term" value="P:regulation of DNA-templated transcription"/>
    <property type="evidence" value="ECO:0007669"/>
    <property type="project" value="InterPro"/>
</dbReference>
<feature type="domain" description="HTH luxR-type" evidence="2">
    <location>
        <begin position="12"/>
        <end position="66"/>
    </location>
</feature>
<organism evidence="3 4">
    <name type="scientific">Pantoea ananas</name>
    <name type="common">Erwinia uredovora</name>
    <dbReference type="NCBI Taxonomy" id="553"/>
    <lineage>
        <taxon>Bacteria</taxon>
        <taxon>Pseudomonadati</taxon>
        <taxon>Pseudomonadota</taxon>
        <taxon>Gammaproteobacteria</taxon>
        <taxon>Enterobacterales</taxon>
        <taxon>Erwiniaceae</taxon>
        <taxon>Pantoea</taxon>
    </lineage>
</organism>
<name>A0AAJ1D094_PANAN</name>
<proteinExistence type="predicted"/>
<dbReference type="GO" id="GO:0003677">
    <property type="term" value="F:DNA binding"/>
    <property type="evidence" value="ECO:0007669"/>
    <property type="project" value="UniProtKB-KW"/>
</dbReference>